<evidence type="ECO:0000313" key="2">
    <source>
        <dbReference type="Proteomes" id="UP000447355"/>
    </source>
</evidence>
<accession>A0A845GI44</accession>
<evidence type="ECO:0000313" key="1">
    <source>
        <dbReference type="EMBL" id="MYM92437.1"/>
    </source>
</evidence>
<reference evidence="1" key="1">
    <citation type="submission" date="2019-12" db="EMBL/GenBank/DDBJ databases">
        <title>Novel species isolated from a subtropical stream in China.</title>
        <authorList>
            <person name="Lu H."/>
        </authorList>
    </citation>
    <scope>NUCLEOTIDE SEQUENCE [LARGE SCALE GENOMIC DNA]</scope>
    <source>
        <strain evidence="1">FT81W</strain>
    </source>
</reference>
<comment type="caution">
    <text evidence="1">The sequence shown here is derived from an EMBL/GenBank/DDBJ whole genome shotgun (WGS) entry which is preliminary data.</text>
</comment>
<name>A0A845GI44_9BURK</name>
<sequence length="193" mass="21523">MLDDERNTGLQSWNSPRAMFRSLALTMRRCVEQECPVDANELVLLLDLFRTLWEEIVANGDLAVAHDLALKPLLAVREGDRVSSIYEALYDDAVRLVRPPPTTPGELGRRKEVAARYGKVVGKTPVICMARAAEAVAEASLVLYTALGQAHRYQVLFTADVLEPLISVLVMPRQPWSTVLAEHLRNMRSETLA</sequence>
<dbReference type="EMBL" id="WWCX01000001">
    <property type="protein sequence ID" value="MYM92437.1"/>
    <property type="molecule type" value="Genomic_DNA"/>
</dbReference>
<organism evidence="1 2">
    <name type="scientific">Duganella vulcania</name>
    <dbReference type="NCBI Taxonomy" id="2692166"/>
    <lineage>
        <taxon>Bacteria</taxon>
        <taxon>Pseudomonadati</taxon>
        <taxon>Pseudomonadota</taxon>
        <taxon>Betaproteobacteria</taxon>
        <taxon>Burkholderiales</taxon>
        <taxon>Oxalobacteraceae</taxon>
        <taxon>Telluria group</taxon>
        <taxon>Duganella</taxon>
    </lineage>
</organism>
<dbReference type="Proteomes" id="UP000447355">
    <property type="component" value="Unassembled WGS sequence"/>
</dbReference>
<dbReference type="RefSeq" id="WP_161081708.1">
    <property type="nucleotide sequence ID" value="NZ_WWCX01000001.1"/>
</dbReference>
<gene>
    <name evidence="1" type="ORF">GTP90_01020</name>
</gene>
<proteinExistence type="predicted"/>
<protein>
    <submittedName>
        <fullName evidence="1">Uncharacterized protein</fullName>
    </submittedName>
</protein>
<dbReference type="AlphaFoldDB" id="A0A845GI44"/>